<dbReference type="GO" id="GO:0015038">
    <property type="term" value="F:glutathione disulfide oxidoreductase activity"/>
    <property type="evidence" value="ECO:0000318"/>
    <property type="project" value="GO_Central"/>
</dbReference>
<evidence type="ECO:0000313" key="1">
    <source>
        <dbReference type="EMBL" id="EDO26448.1"/>
    </source>
</evidence>
<dbReference type="InParanoid" id="A7TC01"/>
<evidence type="ECO:0008006" key="3">
    <source>
        <dbReference type="Google" id="ProtNLM"/>
    </source>
</evidence>
<dbReference type="GO" id="GO:0034599">
    <property type="term" value="P:cellular response to oxidative stress"/>
    <property type="evidence" value="ECO:0000318"/>
    <property type="project" value="GO_Central"/>
</dbReference>
<protein>
    <recommendedName>
        <fullName evidence="3">Glutaredoxin</fullName>
    </recommendedName>
</protein>
<dbReference type="PROSITE" id="PS51354">
    <property type="entry name" value="GLUTAREDOXIN_2"/>
    <property type="match status" value="1"/>
</dbReference>
<dbReference type="AlphaFoldDB" id="A7TC01"/>
<organism evidence="1 2">
    <name type="scientific">Nematostella vectensis</name>
    <name type="common">Starlet sea anemone</name>
    <dbReference type="NCBI Taxonomy" id="45351"/>
    <lineage>
        <taxon>Eukaryota</taxon>
        <taxon>Metazoa</taxon>
        <taxon>Cnidaria</taxon>
        <taxon>Anthozoa</taxon>
        <taxon>Hexacorallia</taxon>
        <taxon>Actiniaria</taxon>
        <taxon>Edwardsiidae</taxon>
        <taxon>Nematostella</taxon>
    </lineage>
</organism>
<keyword evidence="2" id="KW-1185">Reference proteome</keyword>
<sequence>LKDALKELTGRGTVPNVFVKGQSIGGGMETAELYQSGKLKQLLQDHGLLDENQ</sequence>
<dbReference type="PANTHER" id="PTHR45694">
    <property type="entry name" value="GLUTAREDOXIN 2"/>
    <property type="match status" value="1"/>
</dbReference>
<dbReference type="HOGENOM" id="CLU_3074743_0_0_1"/>
<dbReference type="PANTHER" id="PTHR45694:SF5">
    <property type="entry name" value="GLUTAREDOXIN 2"/>
    <property type="match status" value="1"/>
</dbReference>
<dbReference type="GO" id="GO:0005737">
    <property type="term" value="C:cytoplasm"/>
    <property type="evidence" value="ECO:0000318"/>
    <property type="project" value="GO_Central"/>
</dbReference>
<feature type="non-terminal residue" evidence="1">
    <location>
        <position position="1"/>
    </location>
</feature>
<proteinExistence type="predicted"/>
<name>A7TC01_NEMVE</name>
<accession>A7TC01</accession>
<gene>
    <name evidence="1" type="ORF">NEMVEDRAFT_v1g154236</name>
</gene>
<dbReference type="InterPro" id="IPR036249">
    <property type="entry name" value="Thioredoxin-like_sf"/>
</dbReference>
<dbReference type="EMBL" id="DS475876">
    <property type="protein sequence ID" value="EDO26448.1"/>
    <property type="molecule type" value="Genomic_DNA"/>
</dbReference>
<dbReference type="STRING" id="45351.A7TC01"/>
<dbReference type="PhylomeDB" id="A7TC01"/>
<dbReference type="SUPFAM" id="SSF52833">
    <property type="entry name" value="Thioredoxin-like"/>
    <property type="match status" value="1"/>
</dbReference>
<evidence type="ECO:0000313" key="2">
    <source>
        <dbReference type="Proteomes" id="UP000001593"/>
    </source>
</evidence>
<dbReference type="Proteomes" id="UP000001593">
    <property type="component" value="Unassembled WGS sequence"/>
</dbReference>
<dbReference type="Gene3D" id="3.40.30.10">
    <property type="entry name" value="Glutaredoxin"/>
    <property type="match status" value="1"/>
</dbReference>
<reference evidence="1 2" key="1">
    <citation type="journal article" date="2007" name="Science">
        <title>Sea anemone genome reveals ancestral eumetazoan gene repertoire and genomic organization.</title>
        <authorList>
            <person name="Putnam N.H."/>
            <person name="Srivastava M."/>
            <person name="Hellsten U."/>
            <person name="Dirks B."/>
            <person name="Chapman J."/>
            <person name="Salamov A."/>
            <person name="Terry A."/>
            <person name="Shapiro H."/>
            <person name="Lindquist E."/>
            <person name="Kapitonov V.V."/>
            <person name="Jurka J."/>
            <person name="Genikhovich G."/>
            <person name="Grigoriev I.V."/>
            <person name="Lucas S.M."/>
            <person name="Steele R.E."/>
            <person name="Finnerty J.R."/>
            <person name="Technau U."/>
            <person name="Martindale M.Q."/>
            <person name="Rokhsar D.S."/>
        </authorList>
    </citation>
    <scope>NUCLEOTIDE SEQUENCE [LARGE SCALE GENOMIC DNA]</scope>
    <source>
        <strain evidence="2">CH2 X CH6</strain>
    </source>
</reference>